<name>A0ABU9L4F7_9FLAO</name>
<organism evidence="3 4">
    <name type="scientific">Lutimonas vermicola</name>
    <dbReference type="NCBI Taxonomy" id="414288"/>
    <lineage>
        <taxon>Bacteria</taxon>
        <taxon>Pseudomonadati</taxon>
        <taxon>Bacteroidota</taxon>
        <taxon>Flavobacteriia</taxon>
        <taxon>Flavobacteriales</taxon>
        <taxon>Flavobacteriaceae</taxon>
        <taxon>Lutimonas</taxon>
    </lineage>
</organism>
<dbReference type="EMBL" id="JBCDNA010000003">
    <property type="protein sequence ID" value="MEL4456988.1"/>
    <property type="molecule type" value="Genomic_DNA"/>
</dbReference>
<keyword evidence="4" id="KW-1185">Reference proteome</keyword>
<evidence type="ECO:0000259" key="2">
    <source>
        <dbReference type="Pfam" id="PF00534"/>
    </source>
</evidence>
<accession>A0ABU9L4F7</accession>
<reference evidence="3 4" key="1">
    <citation type="submission" date="2024-04" db="EMBL/GenBank/DDBJ databases">
        <title>whole genome sequencing of Lutimonas vermicola strain IMCC1616.</title>
        <authorList>
            <person name="Bae S.S."/>
        </authorList>
    </citation>
    <scope>NUCLEOTIDE SEQUENCE [LARGE SCALE GENOMIC DNA]</scope>
    <source>
        <strain evidence="3 4">IMCC1616</strain>
    </source>
</reference>
<dbReference type="PANTHER" id="PTHR46401:SF2">
    <property type="entry name" value="GLYCOSYLTRANSFERASE WBBK-RELATED"/>
    <property type="match status" value="1"/>
</dbReference>
<dbReference type="PANTHER" id="PTHR46401">
    <property type="entry name" value="GLYCOSYLTRANSFERASE WBBK-RELATED"/>
    <property type="match status" value="1"/>
</dbReference>
<dbReference type="Pfam" id="PF00534">
    <property type="entry name" value="Glycos_transf_1"/>
    <property type="match status" value="1"/>
</dbReference>
<evidence type="ECO:0000313" key="4">
    <source>
        <dbReference type="Proteomes" id="UP001474120"/>
    </source>
</evidence>
<keyword evidence="3" id="KW-0328">Glycosyltransferase</keyword>
<sequence>MNRIIISVTNDFATDQRLLRTCDCFNELGYDILLIGRKLKNSFEINLPYKTHRFRLLFNKGFLFYAEYNLRLFIKLLFTRKDLLYANDLDTLLPNYLMSKITSCALIYDSHEYFTEVPELISRPKIRSFWIKLENSIFPRLKNVITVNQKLADIYSSKYKVPVTVIKNVPRSAVEKVFDPVVALSEDQKMVLYQGSLNMGRGLELMIDAMMHLENHLLVLAGGGDILDQLQVRVLENHLEDKVIFLGKLLPEQLQGVTNQADIGLSLEEDLGLNYRYCLPNKVFDYIQAQIPVLVSDLPLLKELVSTYAIGECLTQRNPESLAFSIKNIIRHKNDYRDGLISASGQLNWENEKKVFTEFINQID</sequence>
<comment type="caution">
    <text evidence="3">The sequence shown here is derived from an EMBL/GenBank/DDBJ whole genome shotgun (WGS) entry which is preliminary data.</text>
</comment>
<evidence type="ECO:0000313" key="3">
    <source>
        <dbReference type="EMBL" id="MEL4456988.1"/>
    </source>
</evidence>
<proteinExistence type="predicted"/>
<dbReference type="EC" id="2.4.-.-" evidence="3"/>
<dbReference type="SUPFAM" id="SSF53756">
    <property type="entry name" value="UDP-Glycosyltransferase/glycogen phosphorylase"/>
    <property type="match status" value="1"/>
</dbReference>
<dbReference type="RefSeq" id="WP_342161152.1">
    <property type="nucleotide sequence ID" value="NZ_JBCDNA010000003.1"/>
</dbReference>
<protein>
    <submittedName>
        <fullName evidence="3">Glycosyltransferase</fullName>
        <ecNumber evidence="3">2.4.-.-</ecNumber>
    </submittedName>
</protein>
<dbReference type="GO" id="GO:0016757">
    <property type="term" value="F:glycosyltransferase activity"/>
    <property type="evidence" value="ECO:0007669"/>
    <property type="project" value="UniProtKB-KW"/>
</dbReference>
<evidence type="ECO:0000256" key="1">
    <source>
        <dbReference type="ARBA" id="ARBA00022679"/>
    </source>
</evidence>
<keyword evidence="1 3" id="KW-0808">Transferase</keyword>
<gene>
    <name evidence="3" type="ORF">AABB81_13850</name>
</gene>
<dbReference type="Gene3D" id="3.40.50.2000">
    <property type="entry name" value="Glycogen Phosphorylase B"/>
    <property type="match status" value="2"/>
</dbReference>
<dbReference type="Proteomes" id="UP001474120">
    <property type="component" value="Unassembled WGS sequence"/>
</dbReference>
<feature type="domain" description="Glycosyl transferase family 1" evidence="2">
    <location>
        <begin position="181"/>
        <end position="336"/>
    </location>
</feature>
<dbReference type="InterPro" id="IPR001296">
    <property type="entry name" value="Glyco_trans_1"/>
</dbReference>